<dbReference type="EMBL" id="JANJYJ010000007">
    <property type="protein sequence ID" value="KAK3199146.1"/>
    <property type="molecule type" value="Genomic_DNA"/>
</dbReference>
<proteinExistence type="predicted"/>
<dbReference type="Proteomes" id="UP001281410">
    <property type="component" value="Unassembled WGS sequence"/>
</dbReference>
<name>A0AAE0A380_9ROSI</name>
<gene>
    <name evidence="1" type="ORF">Dsin_022561</name>
</gene>
<evidence type="ECO:0000313" key="1">
    <source>
        <dbReference type="EMBL" id="KAK3199146.1"/>
    </source>
</evidence>
<sequence length="128" mass="14557">MGVNHNHQLNHLAVEQVCYTPTEEDIIKDITRQNNDDVVEINDDDDDSHEVPKTSTGAIYSWVLINDMEQAMSSLHSDLFASWQMSCHKHSPQKEMVLEAKLWAKIFPDLGIASHSETWTSSHRALSL</sequence>
<organism evidence="1 2">
    <name type="scientific">Dipteronia sinensis</name>
    <dbReference type="NCBI Taxonomy" id="43782"/>
    <lineage>
        <taxon>Eukaryota</taxon>
        <taxon>Viridiplantae</taxon>
        <taxon>Streptophyta</taxon>
        <taxon>Embryophyta</taxon>
        <taxon>Tracheophyta</taxon>
        <taxon>Spermatophyta</taxon>
        <taxon>Magnoliopsida</taxon>
        <taxon>eudicotyledons</taxon>
        <taxon>Gunneridae</taxon>
        <taxon>Pentapetalae</taxon>
        <taxon>rosids</taxon>
        <taxon>malvids</taxon>
        <taxon>Sapindales</taxon>
        <taxon>Sapindaceae</taxon>
        <taxon>Hippocastanoideae</taxon>
        <taxon>Acereae</taxon>
        <taxon>Dipteronia</taxon>
    </lineage>
</organism>
<keyword evidence="2" id="KW-1185">Reference proteome</keyword>
<protein>
    <submittedName>
        <fullName evidence="1">Uncharacterized protein</fullName>
    </submittedName>
</protein>
<comment type="caution">
    <text evidence="1">The sequence shown here is derived from an EMBL/GenBank/DDBJ whole genome shotgun (WGS) entry which is preliminary data.</text>
</comment>
<accession>A0AAE0A380</accession>
<evidence type="ECO:0000313" key="2">
    <source>
        <dbReference type="Proteomes" id="UP001281410"/>
    </source>
</evidence>
<reference evidence="1" key="1">
    <citation type="journal article" date="2023" name="Plant J.">
        <title>Genome sequences and population genomics provide insights into the demographic history, inbreeding, and mutation load of two 'living fossil' tree species of Dipteronia.</title>
        <authorList>
            <person name="Feng Y."/>
            <person name="Comes H.P."/>
            <person name="Chen J."/>
            <person name="Zhu S."/>
            <person name="Lu R."/>
            <person name="Zhang X."/>
            <person name="Li P."/>
            <person name="Qiu J."/>
            <person name="Olsen K.M."/>
            <person name="Qiu Y."/>
        </authorList>
    </citation>
    <scope>NUCLEOTIDE SEQUENCE</scope>
    <source>
        <strain evidence="1">NBL</strain>
    </source>
</reference>
<dbReference type="AlphaFoldDB" id="A0AAE0A380"/>